<dbReference type="GO" id="GO:0006891">
    <property type="term" value="P:intra-Golgi vesicle-mediated transport"/>
    <property type="evidence" value="ECO:0007669"/>
    <property type="project" value="TreeGrafter"/>
</dbReference>
<keyword evidence="4" id="KW-0813">Transport</keyword>
<dbReference type="OrthoDB" id="310217at2759"/>
<dbReference type="PANTHER" id="PTHR10805:SF0">
    <property type="entry name" value="COATOMER SUBUNIT EPSILON"/>
    <property type="match status" value="1"/>
</dbReference>
<dbReference type="InterPro" id="IPR011990">
    <property type="entry name" value="TPR-like_helical_dom_sf"/>
</dbReference>
<evidence type="ECO:0000313" key="12">
    <source>
        <dbReference type="EMBL" id="OAX41521.1"/>
    </source>
</evidence>
<dbReference type="SUPFAM" id="SSF48452">
    <property type="entry name" value="TPR-like"/>
    <property type="match status" value="1"/>
</dbReference>
<dbReference type="FunCoup" id="A0A1B7N9I3">
    <property type="interactions" value="285"/>
</dbReference>
<comment type="similarity">
    <text evidence="3">Belongs to the COPE family.</text>
</comment>
<dbReference type="GO" id="GO:0006890">
    <property type="term" value="P:retrograde vesicle-mediated transport, Golgi to endoplasmic reticulum"/>
    <property type="evidence" value="ECO:0007669"/>
    <property type="project" value="InterPro"/>
</dbReference>
<keyword evidence="11" id="KW-0175">Coiled coil</keyword>
<evidence type="ECO:0000256" key="1">
    <source>
        <dbReference type="ARBA" id="ARBA00004255"/>
    </source>
</evidence>
<feature type="coiled-coil region" evidence="11">
    <location>
        <begin position="218"/>
        <end position="245"/>
    </location>
</feature>
<dbReference type="Gene3D" id="1.25.40.10">
    <property type="entry name" value="Tetratricopeptide repeat domain"/>
    <property type="match status" value="1"/>
</dbReference>
<protein>
    <recommendedName>
        <fullName evidence="14">Coatomer subunit epsilon</fullName>
    </recommendedName>
</protein>
<gene>
    <name evidence="12" type="ORF">K503DRAFT_685273</name>
</gene>
<dbReference type="GO" id="GO:0030126">
    <property type="term" value="C:COPI vesicle coat"/>
    <property type="evidence" value="ECO:0007669"/>
    <property type="project" value="TreeGrafter"/>
</dbReference>
<dbReference type="GO" id="GO:0015031">
    <property type="term" value="P:protein transport"/>
    <property type="evidence" value="ECO:0007669"/>
    <property type="project" value="UniProtKB-KW"/>
</dbReference>
<keyword evidence="8" id="KW-0333">Golgi apparatus</keyword>
<evidence type="ECO:0000313" key="13">
    <source>
        <dbReference type="Proteomes" id="UP000092154"/>
    </source>
</evidence>
<evidence type="ECO:0000256" key="10">
    <source>
        <dbReference type="ARBA" id="ARBA00023329"/>
    </source>
</evidence>
<dbReference type="GO" id="GO:0005198">
    <property type="term" value="F:structural molecule activity"/>
    <property type="evidence" value="ECO:0007669"/>
    <property type="project" value="InterPro"/>
</dbReference>
<proteinExistence type="inferred from homology"/>
<evidence type="ECO:0000256" key="5">
    <source>
        <dbReference type="ARBA" id="ARBA00022490"/>
    </source>
</evidence>
<keyword evidence="13" id="KW-1185">Reference proteome</keyword>
<dbReference type="GO" id="GO:0006888">
    <property type="term" value="P:endoplasmic reticulum to Golgi vesicle-mediated transport"/>
    <property type="evidence" value="ECO:0007669"/>
    <property type="project" value="TreeGrafter"/>
</dbReference>
<dbReference type="EMBL" id="KV448178">
    <property type="protein sequence ID" value="OAX41521.1"/>
    <property type="molecule type" value="Genomic_DNA"/>
</dbReference>
<comment type="subcellular location">
    <subcellularLocation>
        <location evidence="2">Cytoplasmic vesicle</location>
        <location evidence="2">COPI-coated vesicle membrane</location>
        <topology evidence="2">Peripheral membrane protein</topology>
        <orientation evidence="2">Cytoplasmic side</orientation>
    </subcellularLocation>
    <subcellularLocation>
        <location evidence="1">Golgi apparatus membrane</location>
        <topology evidence="1">Peripheral membrane protein</topology>
        <orientation evidence="1">Cytoplasmic side</orientation>
    </subcellularLocation>
</comment>
<keyword evidence="9" id="KW-0472">Membrane</keyword>
<keyword evidence="10" id="KW-0968">Cytoplasmic vesicle</keyword>
<keyword evidence="6" id="KW-0931">ER-Golgi transport</keyword>
<dbReference type="InParanoid" id="A0A1B7N9I3"/>
<dbReference type="STRING" id="1314800.A0A1B7N9I3"/>
<dbReference type="GO" id="GO:0000139">
    <property type="term" value="C:Golgi membrane"/>
    <property type="evidence" value="ECO:0007669"/>
    <property type="project" value="UniProtKB-SubCell"/>
</dbReference>
<evidence type="ECO:0000256" key="11">
    <source>
        <dbReference type="SAM" id="Coils"/>
    </source>
</evidence>
<evidence type="ECO:0000256" key="2">
    <source>
        <dbReference type="ARBA" id="ARBA00004347"/>
    </source>
</evidence>
<evidence type="ECO:0000256" key="4">
    <source>
        <dbReference type="ARBA" id="ARBA00022448"/>
    </source>
</evidence>
<keyword evidence="7" id="KW-0653">Protein transport</keyword>
<evidence type="ECO:0000256" key="7">
    <source>
        <dbReference type="ARBA" id="ARBA00022927"/>
    </source>
</evidence>
<evidence type="ECO:0000256" key="6">
    <source>
        <dbReference type="ARBA" id="ARBA00022892"/>
    </source>
</evidence>
<organism evidence="12 13">
    <name type="scientific">Rhizopogon vinicolor AM-OR11-026</name>
    <dbReference type="NCBI Taxonomy" id="1314800"/>
    <lineage>
        <taxon>Eukaryota</taxon>
        <taxon>Fungi</taxon>
        <taxon>Dikarya</taxon>
        <taxon>Basidiomycota</taxon>
        <taxon>Agaricomycotina</taxon>
        <taxon>Agaricomycetes</taxon>
        <taxon>Agaricomycetidae</taxon>
        <taxon>Boletales</taxon>
        <taxon>Suillineae</taxon>
        <taxon>Rhizopogonaceae</taxon>
        <taxon>Rhizopogon</taxon>
    </lineage>
</organism>
<evidence type="ECO:0000256" key="9">
    <source>
        <dbReference type="ARBA" id="ARBA00023136"/>
    </source>
</evidence>
<dbReference type="Pfam" id="PF04733">
    <property type="entry name" value="Coatomer_E"/>
    <property type="match status" value="1"/>
</dbReference>
<dbReference type="PANTHER" id="PTHR10805">
    <property type="entry name" value="COATOMER SUBUNIT EPSILON"/>
    <property type="match status" value="1"/>
</dbReference>
<keyword evidence="5" id="KW-0963">Cytoplasm</keyword>
<dbReference type="InterPro" id="IPR006822">
    <property type="entry name" value="Coatomer_esu"/>
</dbReference>
<evidence type="ECO:0008006" key="14">
    <source>
        <dbReference type="Google" id="ProtNLM"/>
    </source>
</evidence>
<reference evidence="12 13" key="1">
    <citation type="submission" date="2016-06" db="EMBL/GenBank/DDBJ databases">
        <title>Comparative genomics of the ectomycorrhizal sister species Rhizopogon vinicolor and Rhizopogon vesiculosus (Basidiomycota: Boletales) reveals a divergence of the mating type B locus.</title>
        <authorList>
            <consortium name="DOE Joint Genome Institute"/>
            <person name="Mujic A.B."/>
            <person name="Kuo A."/>
            <person name="Tritt A."/>
            <person name="Lipzen A."/>
            <person name="Chen C."/>
            <person name="Johnson J."/>
            <person name="Sharma A."/>
            <person name="Barry K."/>
            <person name="Grigoriev I.V."/>
            <person name="Spatafora J.W."/>
        </authorList>
    </citation>
    <scope>NUCLEOTIDE SEQUENCE [LARGE SCALE GENOMIC DNA]</scope>
    <source>
        <strain evidence="12 13">AM-OR11-026</strain>
    </source>
</reference>
<name>A0A1B7N9I3_9AGAM</name>
<dbReference type="AlphaFoldDB" id="A0A1B7N9I3"/>
<sequence length="313" mass="33190">MSSPELYYIKQQFTLGAYPTLVSLPLPDSSSSDYTSILLYKVRAHLALGDSSSALALIPNDTENITFRAAAALARGDEGLEALRDLCVEIEGDEDTEEWEKELVRVLAGTAFVRAGEIEEALETLGGEGKADDESAALLSQIYLSLARPALAQKILAPVLKANPDALVLQLAESAISLVTGSQGTSGEPYAPALSFYNEQVANPSVSSAALLVGRAVVRILRGELSAAQSDLEEAEAVLTRAQCERGMNDMLAAMVVAASLGGAKKGDADQLWSRLSSQHPSHPMVTDISAKELLFDECASKFEVPPRAIAVV</sequence>
<evidence type="ECO:0000256" key="3">
    <source>
        <dbReference type="ARBA" id="ARBA00008827"/>
    </source>
</evidence>
<accession>A0A1B7N9I3</accession>
<evidence type="ECO:0000256" key="8">
    <source>
        <dbReference type="ARBA" id="ARBA00023034"/>
    </source>
</evidence>
<dbReference type="Proteomes" id="UP000092154">
    <property type="component" value="Unassembled WGS sequence"/>
</dbReference>